<reference evidence="2" key="1">
    <citation type="journal article" date="2013" name="Nature">
        <title>Draft genome of the wheat A-genome progenitor Triticum urartu.</title>
        <authorList>
            <person name="Ling H.Q."/>
            <person name="Zhao S."/>
            <person name="Liu D."/>
            <person name="Wang J."/>
            <person name="Sun H."/>
            <person name="Zhang C."/>
            <person name="Fan H."/>
            <person name="Li D."/>
            <person name="Dong L."/>
            <person name="Tao Y."/>
            <person name="Gao C."/>
            <person name="Wu H."/>
            <person name="Li Y."/>
            <person name="Cui Y."/>
            <person name="Guo X."/>
            <person name="Zheng S."/>
            <person name="Wang B."/>
            <person name="Yu K."/>
            <person name="Liang Q."/>
            <person name="Yang W."/>
            <person name="Lou X."/>
            <person name="Chen J."/>
            <person name="Feng M."/>
            <person name="Jian J."/>
            <person name="Zhang X."/>
            <person name="Luo G."/>
            <person name="Jiang Y."/>
            <person name="Liu J."/>
            <person name="Wang Z."/>
            <person name="Sha Y."/>
            <person name="Zhang B."/>
            <person name="Wu H."/>
            <person name="Tang D."/>
            <person name="Shen Q."/>
            <person name="Xue P."/>
            <person name="Zou S."/>
            <person name="Wang X."/>
            <person name="Liu X."/>
            <person name="Wang F."/>
            <person name="Yang Y."/>
            <person name="An X."/>
            <person name="Dong Z."/>
            <person name="Zhang K."/>
            <person name="Zhang X."/>
            <person name="Luo M.C."/>
            <person name="Dvorak J."/>
            <person name="Tong Y."/>
            <person name="Wang J."/>
            <person name="Yang H."/>
            <person name="Li Z."/>
            <person name="Wang D."/>
            <person name="Zhang A."/>
            <person name="Wang J."/>
        </authorList>
    </citation>
    <scope>NUCLEOTIDE SEQUENCE</scope>
</reference>
<dbReference type="AlphaFoldDB" id="M8AAS2"/>
<name>M8AAS2_TRIUA</name>
<proteinExistence type="predicted"/>
<feature type="compositionally biased region" description="Low complexity" evidence="1">
    <location>
        <begin position="113"/>
        <end position="122"/>
    </location>
</feature>
<feature type="compositionally biased region" description="Basic and acidic residues" evidence="1">
    <location>
        <begin position="136"/>
        <end position="152"/>
    </location>
</feature>
<feature type="region of interest" description="Disordered" evidence="1">
    <location>
        <begin position="37"/>
        <end position="152"/>
    </location>
</feature>
<feature type="compositionally biased region" description="Low complexity" evidence="1">
    <location>
        <begin position="46"/>
        <end position="68"/>
    </location>
</feature>
<accession>M8AAS2</accession>
<gene>
    <name evidence="2" type="ORF">TRIUR3_21294</name>
</gene>
<feature type="compositionally biased region" description="Basic and acidic residues" evidence="1">
    <location>
        <begin position="11"/>
        <end position="24"/>
    </location>
</feature>
<protein>
    <submittedName>
        <fullName evidence="2">Uncharacterized protein</fullName>
    </submittedName>
</protein>
<sequence>MRQQPVALSGEHARGTRTRGDLVKAGAEERCQARAEATARLNHGVRPQQRSGGARRAATTGAPGGAARKPSNHGGLKNRFIGAAVKAELRQRSSLEQSTDGPRRGGRARRSVTAEAATATEALPVTRSRAEAATAVDRDGGGRLESEAAKQL</sequence>
<feature type="region of interest" description="Disordered" evidence="1">
    <location>
        <begin position="1"/>
        <end position="24"/>
    </location>
</feature>
<organism evidence="2">
    <name type="scientific">Triticum urartu</name>
    <name type="common">Red wild einkorn</name>
    <name type="synonym">Crithodium urartu</name>
    <dbReference type="NCBI Taxonomy" id="4572"/>
    <lineage>
        <taxon>Eukaryota</taxon>
        <taxon>Viridiplantae</taxon>
        <taxon>Streptophyta</taxon>
        <taxon>Embryophyta</taxon>
        <taxon>Tracheophyta</taxon>
        <taxon>Spermatophyta</taxon>
        <taxon>Magnoliopsida</taxon>
        <taxon>Liliopsida</taxon>
        <taxon>Poales</taxon>
        <taxon>Poaceae</taxon>
        <taxon>BOP clade</taxon>
        <taxon>Pooideae</taxon>
        <taxon>Triticodae</taxon>
        <taxon>Triticeae</taxon>
        <taxon>Triticinae</taxon>
        <taxon>Triticum</taxon>
    </lineage>
</organism>
<evidence type="ECO:0000256" key="1">
    <source>
        <dbReference type="SAM" id="MobiDB-lite"/>
    </source>
</evidence>
<evidence type="ECO:0000313" key="2">
    <source>
        <dbReference type="EMBL" id="EMS61810.1"/>
    </source>
</evidence>
<dbReference type="EMBL" id="KD090265">
    <property type="protein sequence ID" value="EMS61810.1"/>
    <property type="molecule type" value="Genomic_DNA"/>
</dbReference>